<dbReference type="EMBL" id="MK814676">
    <property type="protein sequence ID" value="QCI07033.1"/>
    <property type="molecule type" value="Genomic_DNA"/>
</dbReference>
<geneLocation type="plastid" evidence="1"/>
<protein>
    <submittedName>
        <fullName evidence="1">Uncharacterized protein</fullName>
    </submittedName>
</protein>
<evidence type="ECO:0000313" key="1">
    <source>
        <dbReference type="EMBL" id="QCI07033.1"/>
    </source>
</evidence>
<accession>A0A4D6WUB6</accession>
<dbReference type="AlphaFoldDB" id="A0A4D6WUB6"/>
<name>A0A4D6WUB6_9FLOR</name>
<organism evidence="1">
    <name type="scientific">Haraldiophyllum bonnemaisonii</name>
    <dbReference type="NCBI Taxonomy" id="167977"/>
    <lineage>
        <taxon>Eukaryota</taxon>
        <taxon>Rhodophyta</taxon>
        <taxon>Florideophyceae</taxon>
        <taxon>Rhodymeniophycidae</taxon>
        <taxon>Ceramiales</taxon>
        <taxon>Delesseriaceae</taxon>
        <taxon>Haraldiophyllum</taxon>
    </lineage>
</organism>
<reference evidence="1" key="2">
    <citation type="submission" date="2019-04" db="EMBL/GenBank/DDBJ databases">
        <authorList>
            <person name="Pasella M."/>
        </authorList>
    </citation>
    <scope>NUCLEOTIDE SEQUENCE</scope>
    <source>
        <strain evidence="1">15261_7</strain>
    </source>
</reference>
<sequence length="138" mass="16157">MENKFFTSYCFFKTVSHQVFNRKIYIAEEYSDKIFSLINPRLIISLSSNNFKANSSLKNTNKSSFDVNTPATINLSHKVDKKYKNNDNNISVKKNKIKVSKKNRKNLALDKEEIFIDNNDKFFNNKPLHLSLNNSHKF</sequence>
<gene>
    <name evidence="1" type="primary">orf144</name>
</gene>
<proteinExistence type="predicted"/>
<keyword evidence="1" id="KW-0934">Plastid</keyword>
<reference evidence="1" key="1">
    <citation type="journal article" date="2019" name="Mol. Phylogenet. Evol.">
        <title>Morphological evolution and classification of the red algal order Ceramiales inferred using plastid phylogenomics.</title>
        <authorList>
            <person name="Diaz-Tapia P."/>
            <person name="Pasella M.M."/>
            <person name="Verbruggen H."/>
            <person name="Maggs C.A."/>
        </authorList>
    </citation>
    <scope>NUCLEOTIDE SEQUENCE</scope>
    <source>
        <strain evidence="1">15261_7</strain>
    </source>
</reference>